<dbReference type="Pfam" id="PF14604">
    <property type="entry name" value="SH3_9"/>
    <property type="match status" value="1"/>
</dbReference>
<dbReference type="Gene3D" id="2.30.30.40">
    <property type="entry name" value="SH3 Domains"/>
    <property type="match status" value="2"/>
</dbReference>
<keyword evidence="6" id="KW-1185">Reference proteome</keyword>
<accession>A0ABN7S824</accession>
<dbReference type="Proteomes" id="UP001158576">
    <property type="component" value="Chromosome XSR"/>
</dbReference>
<dbReference type="SUPFAM" id="SSF50044">
    <property type="entry name" value="SH3-domain"/>
    <property type="match status" value="2"/>
</dbReference>
<dbReference type="InterPro" id="IPR001452">
    <property type="entry name" value="SH3_domain"/>
</dbReference>
<proteinExistence type="predicted"/>
<evidence type="ECO:0000259" key="4">
    <source>
        <dbReference type="PROSITE" id="PS50002"/>
    </source>
</evidence>
<name>A0ABN7S824_OIKDI</name>
<reference evidence="5 6" key="1">
    <citation type="submission" date="2021-04" db="EMBL/GenBank/DDBJ databases">
        <authorList>
            <person name="Bliznina A."/>
        </authorList>
    </citation>
    <scope>NUCLEOTIDE SEQUENCE [LARGE SCALE GENOMIC DNA]</scope>
</reference>
<feature type="domain" description="SH3" evidence="4">
    <location>
        <begin position="115"/>
        <end position="176"/>
    </location>
</feature>
<dbReference type="SMART" id="SM00326">
    <property type="entry name" value="SH3"/>
    <property type="match status" value="2"/>
</dbReference>
<dbReference type="CDD" id="cd11856">
    <property type="entry name" value="SH3_p47phox_like"/>
    <property type="match status" value="1"/>
</dbReference>
<evidence type="ECO:0000313" key="6">
    <source>
        <dbReference type="Proteomes" id="UP001158576"/>
    </source>
</evidence>
<dbReference type="Pfam" id="PF00018">
    <property type="entry name" value="SH3_1"/>
    <property type="match status" value="1"/>
</dbReference>
<sequence>MASKNARSDLDPSGTKIKKRLRFRSEMRLTVYTHLVPVISEYFSLLEYYTEILLSGPVRLFFSARRISMYDLAKTPDDETCQTFMMIDHSVMETENYRKTVRKSLAHIYGNIEAIEESGAYVLEDYTSGGEGEISLSKGDRLNVIMREPTGWWLVENYETGESGWVPASYIHEESRTSTTESSQGLENGIENKAFIKNNDYLVTEKFRATNDKELSVEENCIVSVLEENVDGWWLVRYNGSKGLVPAMFLRKYDDPIKDIGVNLRKTLNL</sequence>
<dbReference type="InterPro" id="IPR036028">
    <property type="entry name" value="SH3-like_dom_sf"/>
</dbReference>
<protein>
    <submittedName>
        <fullName evidence="5">Oidioi.mRNA.OKI2018_I69.XSR.g13846.t1.cds</fullName>
    </submittedName>
</protein>
<evidence type="ECO:0000256" key="2">
    <source>
        <dbReference type="ARBA" id="ARBA00022737"/>
    </source>
</evidence>
<dbReference type="PANTHER" id="PTHR15706:SF2">
    <property type="entry name" value="SH3 AND PX DOMAIN-CONTAINING PROTEIN 2A"/>
    <property type="match status" value="1"/>
</dbReference>
<dbReference type="PROSITE" id="PS50002">
    <property type="entry name" value="SH3"/>
    <property type="match status" value="2"/>
</dbReference>
<organism evidence="5 6">
    <name type="scientific">Oikopleura dioica</name>
    <name type="common">Tunicate</name>
    <dbReference type="NCBI Taxonomy" id="34765"/>
    <lineage>
        <taxon>Eukaryota</taxon>
        <taxon>Metazoa</taxon>
        <taxon>Chordata</taxon>
        <taxon>Tunicata</taxon>
        <taxon>Appendicularia</taxon>
        <taxon>Copelata</taxon>
        <taxon>Oikopleuridae</taxon>
        <taxon>Oikopleura</taxon>
    </lineage>
</organism>
<dbReference type="PANTHER" id="PTHR15706">
    <property type="entry name" value="SH3 MULTIPLE DOMAIN"/>
    <property type="match status" value="1"/>
</dbReference>
<keyword evidence="2" id="KW-0677">Repeat</keyword>
<dbReference type="InterPro" id="IPR051228">
    <property type="entry name" value="NADPH_Oxidase/PX-Domain"/>
</dbReference>
<dbReference type="EMBL" id="OU015569">
    <property type="protein sequence ID" value="CAG5094761.1"/>
    <property type="molecule type" value="Genomic_DNA"/>
</dbReference>
<evidence type="ECO:0000256" key="1">
    <source>
        <dbReference type="ARBA" id="ARBA00022443"/>
    </source>
</evidence>
<feature type="domain" description="SH3" evidence="4">
    <location>
        <begin position="196"/>
        <end position="255"/>
    </location>
</feature>
<evidence type="ECO:0000256" key="3">
    <source>
        <dbReference type="PROSITE-ProRule" id="PRU00192"/>
    </source>
</evidence>
<gene>
    <name evidence="5" type="ORF">OKIOD_LOCUS5404</name>
</gene>
<evidence type="ECO:0000313" key="5">
    <source>
        <dbReference type="EMBL" id="CAG5094761.1"/>
    </source>
</evidence>
<keyword evidence="1 3" id="KW-0728">SH3 domain</keyword>